<proteinExistence type="predicted"/>
<keyword evidence="1" id="KW-0472">Membrane</keyword>
<reference evidence="3" key="1">
    <citation type="submission" date="2018-07" db="EMBL/GenBank/DDBJ databases">
        <title>Genome sequence of Erythrobacter strain YH-07, an antagonistic bacterium isolated from Yellow Sea.</title>
        <authorList>
            <person name="Tang T."/>
            <person name="Liu Q."/>
            <person name="Sun X."/>
        </authorList>
    </citation>
    <scope>NUCLEOTIDE SEQUENCE [LARGE SCALE GENOMIC DNA]</scope>
    <source>
        <strain evidence="3">YH-07</strain>
    </source>
</reference>
<evidence type="ECO:0000313" key="2">
    <source>
        <dbReference type="EMBL" id="AXK42200.1"/>
    </source>
</evidence>
<feature type="transmembrane region" description="Helical" evidence="1">
    <location>
        <begin position="53"/>
        <end position="70"/>
    </location>
</feature>
<keyword evidence="1" id="KW-0812">Transmembrane</keyword>
<gene>
    <name evidence="2" type="ORF">DVR09_07485</name>
</gene>
<dbReference type="Proteomes" id="UP000254508">
    <property type="component" value="Chromosome"/>
</dbReference>
<organism evidence="2 3">
    <name type="scientific">Erythrobacter aureus</name>
    <dbReference type="NCBI Taxonomy" id="2182384"/>
    <lineage>
        <taxon>Bacteria</taxon>
        <taxon>Pseudomonadati</taxon>
        <taxon>Pseudomonadota</taxon>
        <taxon>Alphaproteobacteria</taxon>
        <taxon>Sphingomonadales</taxon>
        <taxon>Erythrobacteraceae</taxon>
        <taxon>Erythrobacter/Porphyrobacter group</taxon>
        <taxon>Erythrobacter</taxon>
    </lineage>
</organism>
<name>A0A345YE48_9SPHN</name>
<dbReference type="AlphaFoldDB" id="A0A345YE48"/>
<accession>A0A345YE48</accession>
<sequence length="94" mass="10805">MSLGSFAHKMARFNRGYGRIFIPIWLAFVGLFTIAAVADSFFEFGWGYNWSDVKIGLIMFGCGIAFWFLWQGGLRLSEWFNETMFGPDPTKKDD</sequence>
<evidence type="ECO:0000313" key="3">
    <source>
        <dbReference type="Proteomes" id="UP000254508"/>
    </source>
</evidence>
<feature type="transmembrane region" description="Helical" evidence="1">
    <location>
        <begin position="20"/>
        <end position="41"/>
    </location>
</feature>
<dbReference type="EMBL" id="CP031357">
    <property type="protein sequence ID" value="AXK42200.1"/>
    <property type="molecule type" value="Genomic_DNA"/>
</dbReference>
<dbReference type="KEGG" id="err:DVR09_07485"/>
<keyword evidence="3" id="KW-1185">Reference proteome</keyword>
<keyword evidence="1" id="KW-1133">Transmembrane helix</keyword>
<evidence type="ECO:0000256" key="1">
    <source>
        <dbReference type="SAM" id="Phobius"/>
    </source>
</evidence>
<protein>
    <submittedName>
        <fullName evidence="2">Uncharacterized protein</fullName>
    </submittedName>
</protein>